<evidence type="ECO:0000259" key="2">
    <source>
        <dbReference type="PROSITE" id="PS50055"/>
    </source>
</evidence>
<dbReference type="PROSITE" id="PS50056">
    <property type="entry name" value="TYR_PHOSPHATASE_2"/>
    <property type="match status" value="1"/>
</dbReference>
<dbReference type="UCSC" id="ZK354.8">
    <property type="organism name" value="c. elegans"/>
</dbReference>
<dbReference type="GO" id="GO:0004725">
    <property type="term" value="F:protein tyrosine phosphatase activity"/>
    <property type="evidence" value="ECO:0007669"/>
    <property type="project" value="InterPro"/>
</dbReference>
<dbReference type="PhylomeDB" id="P91568"/>
<accession>P91568</accession>
<dbReference type="GeneID" id="191295"/>
<feature type="compositionally biased region" description="Basic residues" evidence="1">
    <location>
        <begin position="1"/>
        <end position="23"/>
    </location>
</feature>
<dbReference type="EMBL" id="BX284604">
    <property type="protein sequence ID" value="CCD70685.1"/>
    <property type="molecule type" value="Genomic_DNA"/>
</dbReference>
<dbReference type="CDD" id="cd00047">
    <property type="entry name" value="PTPc"/>
    <property type="match status" value="1"/>
</dbReference>
<dbReference type="Gene3D" id="3.90.190.10">
    <property type="entry name" value="Protein tyrosine phosphatase superfamily"/>
    <property type="match status" value="1"/>
</dbReference>
<dbReference type="PROSITE" id="PS00383">
    <property type="entry name" value="TYR_PHOSPHATASE_1"/>
    <property type="match status" value="1"/>
</dbReference>
<dbReference type="SUPFAM" id="SSF52799">
    <property type="entry name" value="(Phosphotyrosine protein) phosphatases II"/>
    <property type="match status" value="1"/>
</dbReference>
<dbReference type="SMR" id="P91568"/>
<dbReference type="Proteomes" id="UP000001940">
    <property type="component" value="Chromosome IV"/>
</dbReference>
<feature type="domain" description="Tyrosine-protein phosphatase" evidence="2">
    <location>
        <begin position="223"/>
        <end position="452"/>
    </location>
</feature>
<feature type="domain" description="Tyrosine specific protein phosphatases" evidence="3">
    <location>
        <begin position="370"/>
        <end position="443"/>
    </location>
</feature>
<dbReference type="PANTHER" id="PTHR46163:SF9">
    <property type="entry name" value="PROTEIN-TYROSINE PHOSPHATASE"/>
    <property type="match status" value="1"/>
</dbReference>
<feature type="region of interest" description="Disordered" evidence="1">
    <location>
        <begin position="1"/>
        <end position="179"/>
    </location>
</feature>
<name>P91568_CAEEL</name>
<evidence type="ECO:0000256" key="1">
    <source>
        <dbReference type="SAM" id="MobiDB-lite"/>
    </source>
</evidence>
<dbReference type="InterPro" id="IPR052782">
    <property type="entry name" value="Oocyte-zygote_transition_reg"/>
</dbReference>
<dbReference type="OMA" id="HIHWRNW"/>
<dbReference type="OrthoDB" id="10253954at2759"/>
<dbReference type="PANTHER" id="PTHR46163">
    <property type="entry name" value="TYROSINE-PROTEIN PHOSPHATASE-RELATED"/>
    <property type="match status" value="1"/>
</dbReference>
<evidence type="ECO:0000313" key="4">
    <source>
        <dbReference type="EMBL" id="CCD70685.1"/>
    </source>
</evidence>
<dbReference type="AlphaFoldDB" id="P91568"/>
<dbReference type="AGR" id="WB:WBGene00022709"/>
<evidence type="ECO:0000313" key="6">
    <source>
        <dbReference type="WormBase" id="ZK354.8"/>
    </source>
</evidence>
<dbReference type="FunCoup" id="P91568">
    <property type="interactions" value="2480"/>
</dbReference>
<dbReference type="SMART" id="SM00194">
    <property type="entry name" value="PTPc"/>
    <property type="match status" value="1"/>
</dbReference>
<dbReference type="PaxDb" id="6239-ZK354.8"/>
<dbReference type="eggNOG" id="KOG0789">
    <property type="taxonomic scope" value="Eukaryota"/>
</dbReference>
<dbReference type="InterPro" id="IPR016130">
    <property type="entry name" value="Tyr_Pase_AS"/>
</dbReference>
<feature type="compositionally biased region" description="Low complexity" evidence="1">
    <location>
        <begin position="130"/>
        <end position="145"/>
    </location>
</feature>
<dbReference type="KEGG" id="cel:CELE_ZK354.8"/>
<dbReference type="PRINTS" id="PR00700">
    <property type="entry name" value="PRTYPHPHTASE"/>
</dbReference>
<dbReference type="PROSITE" id="PS50055">
    <property type="entry name" value="TYR_PHOSPHATASE_PTP"/>
    <property type="match status" value="1"/>
</dbReference>
<dbReference type="InterPro" id="IPR000387">
    <property type="entry name" value="Tyr_Pase_dom"/>
</dbReference>
<dbReference type="InterPro" id="IPR003595">
    <property type="entry name" value="Tyr_Pase_cat"/>
</dbReference>
<dbReference type="InterPro" id="IPR029021">
    <property type="entry name" value="Prot-tyrosine_phosphatase-like"/>
</dbReference>
<organism evidence="4 5">
    <name type="scientific">Caenorhabditis elegans</name>
    <dbReference type="NCBI Taxonomy" id="6239"/>
    <lineage>
        <taxon>Eukaryota</taxon>
        <taxon>Metazoa</taxon>
        <taxon>Ecdysozoa</taxon>
        <taxon>Nematoda</taxon>
        <taxon>Chromadorea</taxon>
        <taxon>Rhabditida</taxon>
        <taxon>Rhabditina</taxon>
        <taxon>Rhabditomorpha</taxon>
        <taxon>Rhabditoidea</taxon>
        <taxon>Rhabditidae</taxon>
        <taxon>Peloderinae</taxon>
        <taxon>Caenorhabditis</taxon>
    </lineage>
</organism>
<evidence type="ECO:0000313" key="5">
    <source>
        <dbReference type="Proteomes" id="UP000001940"/>
    </source>
</evidence>
<dbReference type="Bgee" id="WBGene00022709">
    <property type="expression patterns" value="Expressed in adult organism and 1 other cell type or tissue"/>
</dbReference>
<dbReference type="Pfam" id="PF00102">
    <property type="entry name" value="Y_phosphatase"/>
    <property type="match status" value="1"/>
</dbReference>
<dbReference type="CTD" id="191295"/>
<dbReference type="HOGENOM" id="CLU_043201_0_0_1"/>
<protein>
    <submittedName>
        <fullName evidence="4">Protein-tyrosine phosphatase</fullName>
    </submittedName>
</protein>
<dbReference type="PIR" id="T25992">
    <property type="entry name" value="T25992"/>
</dbReference>
<reference evidence="4 5" key="1">
    <citation type="journal article" date="1998" name="Science">
        <title>Genome sequence of the nematode C. elegans: a platform for investigating biology.</title>
        <authorList>
            <consortium name="The C. elegans sequencing consortium"/>
            <person name="Sulson J.E."/>
            <person name="Waterston R."/>
        </authorList>
    </citation>
    <scope>NUCLEOTIDE SEQUENCE [LARGE SCALE GENOMIC DNA]</scope>
    <source>
        <strain evidence="4 5">Bristol N2</strain>
    </source>
</reference>
<gene>
    <name evidence="4" type="ORF">CELE_ZK354.8</name>
    <name evidence="4 6" type="ORF">ZK354.8</name>
</gene>
<dbReference type="RefSeq" id="NP_500775.1">
    <property type="nucleotide sequence ID" value="NM_068374.3"/>
</dbReference>
<dbReference type="InterPro" id="IPR000242">
    <property type="entry name" value="PTP_cat"/>
</dbReference>
<dbReference type="WormBase" id="ZK354.8">
    <property type="protein sequence ID" value="CE15324"/>
    <property type="gene ID" value="WBGene00022709"/>
</dbReference>
<dbReference type="InParanoid" id="P91568"/>
<dbReference type="STRING" id="6239.ZK354.8.1"/>
<feature type="compositionally biased region" description="Pro residues" evidence="1">
    <location>
        <begin position="91"/>
        <end position="112"/>
    </location>
</feature>
<proteinExistence type="predicted"/>
<keyword evidence="5" id="KW-1185">Reference proteome</keyword>
<feature type="compositionally biased region" description="Polar residues" evidence="1">
    <location>
        <begin position="113"/>
        <end position="129"/>
    </location>
</feature>
<sequence>MPPKPKKSTGAKKKVSKLNKRPSKISVVSVNERSKNERSVMQSIEQEEATNNEIVPTPKKTTAQIAQQPTPTLPQIIAKQEPEVAMKTMMLPPPSDPPPPPPPVAPHQPPPQLATSAQPPQPPVINSQLPRMSPAPAIPPSMAQPLLQSPSPGADIAIRRPSKEKTDEKSVDETGGSDKKKRTEVICSWIRLVLQNGVAGLKKEYRDSPNEAPEDIATSFLGNPTRNRYRNIPCCDITRVKLTDDPHFYIHANLVSSGPNPRRFICTQAPLNGTIEEFWKMIIVTGIEYIVMLCELVEKGKPKSAEYFPSQIGQTTKIGRLCTVTKESRVDIDKTLVMSTMRISKPGDNAVVKIVKHIHWRNWPDHGVPDNFLSPFRLLTVVKNCTKPIVVHCSAGVGRTGTLALILIILESICLPDFIGVPRLLAKLREERFRAVQTEMQYLYAHRCVLEYLALKKYVQSREDFAKFAKDYEQALAMCPKEA</sequence>
<feature type="compositionally biased region" description="Low complexity" evidence="1">
    <location>
        <begin position="61"/>
        <end position="78"/>
    </location>
</feature>
<feature type="compositionally biased region" description="Basic and acidic residues" evidence="1">
    <location>
        <begin position="157"/>
        <end position="179"/>
    </location>
</feature>
<dbReference type="SMART" id="SM00404">
    <property type="entry name" value="PTPc_motif"/>
    <property type="match status" value="1"/>
</dbReference>
<evidence type="ECO:0000259" key="3">
    <source>
        <dbReference type="PROSITE" id="PS50056"/>
    </source>
</evidence>